<keyword evidence="2 4" id="KW-0863">Zinc-finger</keyword>
<evidence type="ECO:0000256" key="1">
    <source>
        <dbReference type="ARBA" id="ARBA00022723"/>
    </source>
</evidence>
<dbReference type="InterPro" id="IPR000058">
    <property type="entry name" value="Znf_AN1"/>
</dbReference>
<dbReference type="VEuPathDB" id="FungiDB:A1O9_04743"/>
<evidence type="ECO:0000256" key="4">
    <source>
        <dbReference type="PROSITE-ProRule" id="PRU00449"/>
    </source>
</evidence>
<dbReference type="GeneID" id="25279672"/>
<dbReference type="Gene3D" id="4.10.1110.10">
    <property type="entry name" value="AN1-like Zinc finger"/>
    <property type="match status" value="2"/>
</dbReference>
<dbReference type="Pfam" id="PF25327">
    <property type="entry name" value="UBL_ZFAND1"/>
    <property type="match status" value="1"/>
</dbReference>
<evidence type="ECO:0000313" key="8">
    <source>
        <dbReference type="Proteomes" id="UP000027920"/>
    </source>
</evidence>
<evidence type="ECO:0000256" key="5">
    <source>
        <dbReference type="SAM" id="MobiDB-lite"/>
    </source>
</evidence>
<evidence type="ECO:0000259" key="6">
    <source>
        <dbReference type="PROSITE" id="PS51039"/>
    </source>
</evidence>
<dbReference type="GO" id="GO:0005737">
    <property type="term" value="C:cytoplasm"/>
    <property type="evidence" value="ECO:0007669"/>
    <property type="project" value="TreeGrafter"/>
</dbReference>
<dbReference type="RefSeq" id="XP_013262485.1">
    <property type="nucleotide sequence ID" value="XM_013407031.1"/>
</dbReference>
<proteinExistence type="predicted"/>
<evidence type="ECO:0000256" key="2">
    <source>
        <dbReference type="ARBA" id="ARBA00022771"/>
    </source>
</evidence>
<feature type="domain" description="AN1-type" evidence="6">
    <location>
        <begin position="98"/>
        <end position="150"/>
    </location>
</feature>
<dbReference type="STRING" id="1182545.A0A072PWE0"/>
<keyword evidence="3" id="KW-0862">Zinc</keyword>
<dbReference type="GO" id="GO:0008270">
    <property type="term" value="F:zinc ion binding"/>
    <property type="evidence" value="ECO:0007669"/>
    <property type="project" value="UniProtKB-KW"/>
</dbReference>
<dbReference type="SMART" id="SM00154">
    <property type="entry name" value="ZnF_AN1"/>
    <property type="match status" value="2"/>
</dbReference>
<dbReference type="InterPro" id="IPR035896">
    <property type="entry name" value="AN1-like_Znf"/>
</dbReference>
<reference evidence="7 8" key="1">
    <citation type="submission" date="2013-03" db="EMBL/GenBank/DDBJ databases">
        <title>The Genome Sequence of Exophiala aquamarina CBS 119918.</title>
        <authorList>
            <consortium name="The Broad Institute Genomics Platform"/>
            <person name="Cuomo C."/>
            <person name="de Hoog S."/>
            <person name="Gorbushina A."/>
            <person name="Walker B."/>
            <person name="Young S.K."/>
            <person name="Zeng Q."/>
            <person name="Gargeya S."/>
            <person name="Fitzgerald M."/>
            <person name="Haas B."/>
            <person name="Abouelleil A."/>
            <person name="Allen A.W."/>
            <person name="Alvarado L."/>
            <person name="Arachchi H.M."/>
            <person name="Berlin A.M."/>
            <person name="Chapman S.B."/>
            <person name="Gainer-Dewar J."/>
            <person name="Goldberg J."/>
            <person name="Griggs A."/>
            <person name="Gujja S."/>
            <person name="Hansen M."/>
            <person name="Howarth C."/>
            <person name="Imamovic A."/>
            <person name="Ireland A."/>
            <person name="Larimer J."/>
            <person name="McCowan C."/>
            <person name="Murphy C."/>
            <person name="Pearson M."/>
            <person name="Poon T.W."/>
            <person name="Priest M."/>
            <person name="Roberts A."/>
            <person name="Saif S."/>
            <person name="Shea T."/>
            <person name="Sisk P."/>
            <person name="Sykes S."/>
            <person name="Wortman J."/>
            <person name="Nusbaum C."/>
            <person name="Birren B."/>
        </authorList>
    </citation>
    <scope>NUCLEOTIDE SEQUENCE [LARGE SCALE GENOMIC DNA]</scope>
    <source>
        <strain evidence="7 8">CBS 119918</strain>
    </source>
</reference>
<comment type="caution">
    <text evidence="7">The sequence shown here is derived from an EMBL/GenBank/DDBJ whole genome shotgun (WGS) entry which is preliminary data.</text>
</comment>
<accession>A0A072PWE0</accession>
<feature type="domain" description="AN1-type" evidence="6">
    <location>
        <begin position="28"/>
        <end position="76"/>
    </location>
</feature>
<evidence type="ECO:0000256" key="3">
    <source>
        <dbReference type="ARBA" id="ARBA00022833"/>
    </source>
</evidence>
<dbReference type="SUPFAM" id="SSF118310">
    <property type="entry name" value="AN1-like Zinc finger"/>
    <property type="match status" value="2"/>
</dbReference>
<gene>
    <name evidence="7" type="ORF">A1O9_04743</name>
</gene>
<dbReference type="PROSITE" id="PS51039">
    <property type="entry name" value="ZF_AN1"/>
    <property type="match status" value="2"/>
</dbReference>
<feature type="compositionally biased region" description="Polar residues" evidence="5">
    <location>
        <begin position="87"/>
        <end position="98"/>
    </location>
</feature>
<dbReference type="EMBL" id="AMGV01000003">
    <property type="protein sequence ID" value="KEF59895.1"/>
    <property type="molecule type" value="Genomic_DNA"/>
</dbReference>
<dbReference type="PANTHER" id="PTHR14677">
    <property type="entry name" value="ARSENITE INDUCUBLE RNA ASSOCIATED PROTEIN AIP-1-RELATED"/>
    <property type="match status" value="1"/>
</dbReference>
<dbReference type="Pfam" id="PF01428">
    <property type="entry name" value="zf-AN1"/>
    <property type="match status" value="2"/>
</dbReference>
<dbReference type="Proteomes" id="UP000027920">
    <property type="component" value="Unassembled WGS sequence"/>
</dbReference>
<dbReference type="AlphaFoldDB" id="A0A072PWE0"/>
<feature type="region of interest" description="Disordered" evidence="5">
    <location>
        <begin position="79"/>
        <end position="98"/>
    </location>
</feature>
<organism evidence="7 8">
    <name type="scientific">Exophiala aquamarina CBS 119918</name>
    <dbReference type="NCBI Taxonomy" id="1182545"/>
    <lineage>
        <taxon>Eukaryota</taxon>
        <taxon>Fungi</taxon>
        <taxon>Dikarya</taxon>
        <taxon>Ascomycota</taxon>
        <taxon>Pezizomycotina</taxon>
        <taxon>Eurotiomycetes</taxon>
        <taxon>Chaetothyriomycetidae</taxon>
        <taxon>Chaetothyriales</taxon>
        <taxon>Herpotrichiellaceae</taxon>
        <taxon>Exophiala</taxon>
    </lineage>
</organism>
<name>A0A072PWE0_9EURO</name>
<keyword evidence="8" id="KW-1185">Reference proteome</keyword>
<evidence type="ECO:0000313" key="7">
    <source>
        <dbReference type="EMBL" id="KEF59895.1"/>
    </source>
</evidence>
<protein>
    <recommendedName>
        <fullName evidence="6">AN1-type domain-containing protein</fullName>
    </recommendedName>
</protein>
<keyword evidence="1" id="KW-0479">Metal-binding</keyword>
<dbReference type="OrthoDB" id="431929at2759"/>
<dbReference type="InterPro" id="IPR057358">
    <property type="entry name" value="UBL_ZFAND1-like"/>
</dbReference>
<sequence>MSTSTPPAGPPTDGTEATYTAMDYTDLDSIGAQCDLEYCRQLDFLPFRCLSCHHTFCLDHRSETAHKCTHAGEWARNRRRNSVGRPISNSPSSGKPTIMTAKQCSSPTCKTLVNTLGNIGVHCANCNREYCLKHRFREEHDCANLIPLGARPVDIAIQSNKEKIKLGFGRLKTWGKAQQESLKPVPKPSSKAAQLAALNNLKKTAKGDDKLDAAKRVYLHVEAEAKTTSSKLPRAELFFSADWTVGRLLDDAAKRLQVANINNRVQTEEQRLRVYHVEGGRLLEYSEKVGGPLASGNTVVLLRGVGPNQEK</sequence>
<dbReference type="HOGENOM" id="CLU_052358_2_0_1"/>
<dbReference type="PANTHER" id="PTHR14677:SF40">
    <property type="entry name" value="CDC48-ASSOCIATED UBIQUITIN-LIKE_ZINC FINGER PROTEIN 1"/>
    <property type="match status" value="1"/>
</dbReference>